<dbReference type="AlphaFoldDB" id="A0A940SW92"/>
<proteinExistence type="predicted"/>
<dbReference type="EMBL" id="JAEEGA010000005">
    <property type="protein sequence ID" value="MBP1041143.1"/>
    <property type="molecule type" value="Genomic_DNA"/>
</dbReference>
<evidence type="ECO:0000313" key="2">
    <source>
        <dbReference type="Proteomes" id="UP000674938"/>
    </source>
</evidence>
<evidence type="ECO:0000313" key="1">
    <source>
        <dbReference type="EMBL" id="MBP1041143.1"/>
    </source>
</evidence>
<reference evidence="1" key="1">
    <citation type="submission" date="2020-12" db="EMBL/GenBank/DDBJ databases">
        <title>Vagococcus allomyrinae sp. nov. and Enterococcus lavae sp. nov., isolated from the larvae of Allomyrina dichotoma.</title>
        <authorList>
            <person name="Lee S.D."/>
        </authorList>
    </citation>
    <scope>NUCLEOTIDE SEQUENCE</scope>
    <source>
        <strain evidence="1">BWB3-3</strain>
    </source>
</reference>
<protein>
    <submittedName>
        <fullName evidence="1">Uncharacterized protein</fullName>
    </submittedName>
</protein>
<dbReference type="Proteomes" id="UP000674938">
    <property type="component" value="Unassembled WGS sequence"/>
</dbReference>
<dbReference type="RefSeq" id="WP_209526806.1">
    <property type="nucleotide sequence ID" value="NZ_JAEEGA010000005.1"/>
</dbReference>
<keyword evidence="2" id="KW-1185">Reference proteome</keyword>
<sequence length="64" mass="7015">MSQKGKTGLYLLAKEMGVVKHQHCSALVLNAVTGLATKSVYCHVAQVIELLSPLFYQFLPSKSH</sequence>
<gene>
    <name evidence="1" type="ORF">I6N95_09015</name>
</gene>
<accession>A0A940SW92</accession>
<comment type="caution">
    <text evidence="1">The sequence shown here is derived from an EMBL/GenBank/DDBJ whole genome shotgun (WGS) entry which is preliminary data.</text>
</comment>
<organism evidence="1 2">
    <name type="scientific">Vagococcus allomyrinae</name>
    <dbReference type="NCBI Taxonomy" id="2794353"/>
    <lineage>
        <taxon>Bacteria</taxon>
        <taxon>Bacillati</taxon>
        <taxon>Bacillota</taxon>
        <taxon>Bacilli</taxon>
        <taxon>Lactobacillales</taxon>
        <taxon>Enterococcaceae</taxon>
        <taxon>Vagococcus</taxon>
    </lineage>
</organism>
<name>A0A940SW92_9ENTE</name>